<sequence>MVSSRFISHVCLLSVLVLIAIVNGAAIPSNEISRSDGPVGWADCSEDISDDDQESDYDEPQEDASVVAISVTRIVHVDALPASFQPNNPEQEPAQGSTTTIVQVSVIGLAGSEEQDDSEPLDFESDADAEVDDETRPFSRSVEVEVGAGIDCEHDYQPREFNTASDIFQTQEASPDSMYRVVN</sequence>
<proteinExistence type="predicted"/>
<protein>
    <recommendedName>
        <fullName evidence="6">Secreted protein</fullName>
    </recommendedName>
</protein>
<gene>
    <name evidence="3" type="ORF">PTTG_28109</name>
</gene>
<feature type="signal peptide" evidence="2">
    <location>
        <begin position="1"/>
        <end position="24"/>
    </location>
</feature>
<reference evidence="3" key="1">
    <citation type="submission" date="2009-11" db="EMBL/GenBank/DDBJ databases">
        <authorList>
            <consortium name="The Broad Institute Genome Sequencing Platform"/>
            <person name="Ward D."/>
            <person name="Feldgarden M."/>
            <person name="Earl A."/>
            <person name="Young S.K."/>
            <person name="Zeng Q."/>
            <person name="Koehrsen M."/>
            <person name="Alvarado L."/>
            <person name="Berlin A."/>
            <person name="Bochicchio J."/>
            <person name="Borenstein D."/>
            <person name="Chapman S.B."/>
            <person name="Chen Z."/>
            <person name="Engels R."/>
            <person name="Freedman E."/>
            <person name="Gellesch M."/>
            <person name="Goldberg J."/>
            <person name="Griggs A."/>
            <person name="Gujja S."/>
            <person name="Heilman E."/>
            <person name="Heiman D."/>
            <person name="Hepburn T."/>
            <person name="Howarth C."/>
            <person name="Jen D."/>
            <person name="Larson L."/>
            <person name="Lewis B."/>
            <person name="Mehta T."/>
            <person name="Park D."/>
            <person name="Pearson M."/>
            <person name="Roberts A."/>
            <person name="Saif S."/>
            <person name="Shea T."/>
            <person name="Shenoy N."/>
            <person name="Sisk P."/>
            <person name="Stolte C."/>
            <person name="Sykes S."/>
            <person name="Thomson T."/>
            <person name="Walk T."/>
            <person name="White J."/>
            <person name="Yandava C."/>
            <person name="Izard J."/>
            <person name="Baranova O.V."/>
            <person name="Blanton J.M."/>
            <person name="Tanner A.C."/>
            <person name="Dewhirst F.E."/>
            <person name="Haas B."/>
            <person name="Nusbaum C."/>
            <person name="Birren B."/>
        </authorList>
    </citation>
    <scope>NUCLEOTIDE SEQUENCE [LARGE SCALE GENOMIC DNA]</scope>
    <source>
        <strain evidence="3">1-1 BBBD Race 1</strain>
    </source>
</reference>
<dbReference type="AlphaFoldDB" id="A0A180GEH0"/>
<reference evidence="3" key="2">
    <citation type="submission" date="2016-05" db="EMBL/GenBank/DDBJ databases">
        <title>Comparative analysis highlights variable genome content of wheat rusts and divergence of the mating loci.</title>
        <authorList>
            <person name="Cuomo C.A."/>
            <person name="Bakkeren G."/>
            <person name="Szabo L."/>
            <person name="Khalil H."/>
            <person name="Joly D."/>
            <person name="Goldberg J."/>
            <person name="Young S."/>
            <person name="Zeng Q."/>
            <person name="Fellers J."/>
        </authorList>
    </citation>
    <scope>NUCLEOTIDE SEQUENCE [LARGE SCALE GENOMIC DNA]</scope>
    <source>
        <strain evidence="3">1-1 BBBD Race 1</strain>
    </source>
</reference>
<accession>A0A180GEH0</accession>
<evidence type="ECO:0000313" key="5">
    <source>
        <dbReference type="Proteomes" id="UP000005240"/>
    </source>
</evidence>
<feature type="chain" id="PRO_5008109831" description="Secreted protein" evidence="2">
    <location>
        <begin position="25"/>
        <end position="183"/>
    </location>
</feature>
<dbReference type="Proteomes" id="UP000005240">
    <property type="component" value="Unassembled WGS sequence"/>
</dbReference>
<keyword evidence="2" id="KW-0732">Signal</keyword>
<dbReference type="EnsemblFungi" id="PTTG_28109-t43_1">
    <property type="protein sequence ID" value="PTTG_28109-t43_1-p1"/>
    <property type="gene ID" value="PTTG_28109"/>
</dbReference>
<evidence type="ECO:0008006" key="6">
    <source>
        <dbReference type="Google" id="ProtNLM"/>
    </source>
</evidence>
<dbReference type="VEuPathDB" id="FungiDB:PTTG_28109"/>
<reference evidence="4" key="4">
    <citation type="submission" date="2025-05" db="UniProtKB">
        <authorList>
            <consortium name="EnsemblFungi"/>
        </authorList>
    </citation>
    <scope>IDENTIFICATION</scope>
    <source>
        <strain evidence="4">isolate 1-1 / race 1 (BBBD)</strain>
    </source>
</reference>
<feature type="region of interest" description="Disordered" evidence="1">
    <location>
        <begin position="32"/>
        <end position="61"/>
    </location>
</feature>
<evidence type="ECO:0000313" key="3">
    <source>
        <dbReference type="EMBL" id="OAV91055.1"/>
    </source>
</evidence>
<evidence type="ECO:0000313" key="4">
    <source>
        <dbReference type="EnsemblFungi" id="PTTG_28109-t43_1-p1"/>
    </source>
</evidence>
<evidence type="ECO:0000256" key="2">
    <source>
        <dbReference type="SAM" id="SignalP"/>
    </source>
</evidence>
<reference evidence="4 5" key="3">
    <citation type="journal article" date="2017" name="G3 (Bethesda)">
        <title>Comparative analysis highlights variable genome content of wheat rusts and divergence of the mating loci.</title>
        <authorList>
            <person name="Cuomo C.A."/>
            <person name="Bakkeren G."/>
            <person name="Khalil H.B."/>
            <person name="Panwar V."/>
            <person name="Joly D."/>
            <person name="Linning R."/>
            <person name="Sakthikumar S."/>
            <person name="Song X."/>
            <person name="Adiconis X."/>
            <person name="Fan L."/>
            <person name="Goldberg J.M."/>
            <person name="Levin J.Z."/>
            <person name="Young S."/>
            <person name="Zeng Q."/>
            <person name="Anikster Y."/>
            <person name="Bruce M."/>
            <person name="Wang M."/>
            <person name="Yin C."/>
            <person name="McCallum B."/>
            <person name="Szabo L.J."/>
            <person name="Hulbert S."/>
            <person name="Chen X."/>
            <person name="Fellers J.P."/>
        </authorList>
    </citation>
    <scope>NUCLEOTIDE SEQUENCE</scope>
    <source>
        <strain evidence="5">Isolate 1-1 / race 1 (BBBD)</strain>
        <strain evidence="4">isolate 1-1 / race 1 (BBBD)</strain>
    </source>
</reference>
<dbReference type="EMBL" id="ADAS02000088">
    <property type="protein sequence ID" value="OAV91055.1"/>
    <property type="molecule type" value="Genomic_DNA"/>
</dbReference>
<feature type="compositionally biased region" description="Acidic residues" evidence="1">
    <location>
        <begin position="44"/>
        <end position="61"/>
    </location>
</feature>
<name>A0A180GEH0_PUCT1</name>
<organism evidence="3">
    <name type="scientific">Puccinia triticina (isolate 1-1 / race 1 (BBBD))</name>
    <name type="common">Brown leaf rust fungus</name>
    <dbReference type="NCBI Taxonomy" id="630390"/>
    <lineage>
        <taxon>Eukaryota</taxon>
        <taxon>Fungi</taxon>
        <taxon>Dikarya</taxon>
        <taxon>Basidiomycota</taxon>
        <taxon>Pucciniomycotina</taxon>
        <taxon>Pucciniomycetes</taxon>
        <taxon>Pucciniales</taxon>
        <taxon>Pucciniaceae</taxon>
        <taxon>Puccinia</taxon>
    </lineage>
</organism>
<evidence type="ECO:0000256" key="1">
    <source>
        <dbReference type="SAM" id="MobiDB-lite"/>
    </source>
</evidence>
<keyword evidence="5" id="KW-1185">Reference proteome</keyword>